<gene>
    <name evidence="2" type="primary">cas7e_1</name>
    <name evidence="2" type="ORF">GCM10009799_14350</name>
</gene>
<dbReference type="Proteomes" id="UP001501585">
    <property type="component" value="Unassembled WGS sequence"/>
</dbReference>
<dbReference type="NCBIfam" id="TIGR01869">
    <property type="entry name" value="casC_Cse4"/>
    <property type="match status" value="1"/>
</dbReference>
<proteinExistence type="predicted"/>
<dbReference type="InterPro" id="IPR010148">
    <property type="entry name" value="CRISPR-assoc_prot_CT1975"/>
</dbReference>
<dbReference type="Pfam" id="PF09344">
    <property type="entry name" value="Cas_CT1975"/>
    <property type="match status" value="1"/>
</dbReference>
<evidence type="ECO:0000313" key="2">
    <source>
        <dbReference type="EMBL" id="GAA1989731.1"/>
    </source>
</evidence>
<evidence type="ECO:0000313" key="3">
    <source>
        <dbReference type="Proteomes" id="UP001501585"/>
    </source>
</evidence>
<accession>A0ABN2SNF5</accession>
<evidence type="ECO:0000256" key="1">
    <source>
        <dbReference type="SAM" id="MobiDB-lite"/>
    </source>
</evidence>
<name>A0ABN2SNF5_9ACTN</name>
<dbReference type="RefSeq" id="WP_344160972.1">
    <property type="nucleotide sequence ID" value="NZ_BAAAPC010000005.1"/>
</dbReference>
<keyword evidence="3" id="KW-1185">Reference proteome</keyword>
<comment type="caution">
    <text evidence="2">The sequence shown here is derived from an EMBL/GenBank/DDBJ whole genome shotgun (WGS) entry which is preliminary data.</text>
</comment>
<dbReference type="EMBL" id="BAAAPC010000005">
    <property type="protein sequence ID" value="GAA1989731.1"/>
    <property type="molecule type" value="Genomic_DNA"/>
</dbReference>
<sequence length="426" mass="46427">MTSPARFADIHIIQAVPFANLNRDELGAPKELSFGGATRMRASSQCYKRATRTALQQMTDGDEWDFGTRSRAHAETIAKALQERGWQEMAAKIAARDLFSMLDDDEADGDEASDEGAEGNGRARARKAPSEQEQESSRLLTNVLLYLNDSDIPRLVELAEAHRDDYERAAEGLSADAPLPVVHKKNDTKWHKELLGVLKQCTGAGLALFGRMIAKLPEGRIDGASQVAHAFTTHEAKFEIDYFTAVDDLLTGKESSGSGHLGTAEYASGVFYRYATLDLRELHDHFGQGSEDTAAHLAGLFLQAFAMAVPSGKKTSTAPHTPPALVYTSLRSDRPVNLAAAFETPVRPARDEGHLPRSLQALATHLTQLESFFGGQGRVWHGHAATVDTSPTNHADDETPLPLGERMPLSKLRDAMVTRLSSGDQQ</sequence>
<feature type="region of interest" description="Disordered" evidence="1">
    <location>
        <begin position="386"/>
        <end position="405"/>
    </location>
</feature>
<protein>
    <submittedName>
        <fullName evidence="2">Type I-E CRISPR-associated protein Cas7/Cse4/CasC</fullName>
    </submittedName>
</protein>
<organism evidence="2 3">
    <name type="scientific">Nocardiopsis rhodophaea</name>
    <dbReference type="NCBI Taxonomy" id="280238"/>
    <lineage>
        <taxon>Bacteria</taxon>
        <taxon>Bacillati</taxon>
        <taxon>Actinomycetota</taxon>
        <taxon>Actinomycetes</taxon>
        <taxon>Streptosporangiales</taxon>
        <taxon>Nocardiopsidaceae</taxon>
        <taxon>Nocardiopsis</taxon>
    </lineage>
</organism>
<reference evidence="2 3" key="1">
    <citation type="journal article" date="2019" name="Int. J. Syst. Evol. Microbiol.">
        <title>The Global Catalogue of Microorganisms (GCM) 10K type strain sequencing project: providing services to taxonomists for standard genome sequencing and annotation.</title>
        <authorList>
            <consortium name="The Broad Institute Genomics Platform"/>
            <consortium name="The Broad Institute Genome Sequencing Center for Infectious Disease"/>
            <person name="Wu L."/>
            <person name="Ma J."/>
        </authorList>
    </citation>
    <scope>NUCLEOTIDE SEQUENCE [LARGE SCALE GENOMIC DNA]</scope>
    <source>
        <strain evidence="2 3">JCM 15313</strain>
    </source>
</reference>
<feature type="region of interest" description="Disordered" evidence="1">
    <location>
        <begin position="104"/>
        <end position="136"/>
    </location>
</feature>
<feature type="compositionally biased region" description="Acidic residues" evidence="1">
    <location>
        <begin position="104"/>
        <end position="117"/>
    </location>
</feature>